<evidence type="ECO:0000256" key="2">
    <source>
        <dbReference type="RuleBase" id="RU003749"/>
    </source>
</evidence>
<evidence type="ECO:0000256" key="1">
    <source>
        <dbReference type="ARBA" id="ARBA00009013"/>
    </source>
</evidence>
<dbReference type="NCBIfam" id="TIGR00377">
    <property type="entry name" value="ant_ant_sig"/>
    <property type="match status" value="1"/>
</dbReference>
<protein>
    <recommendedName>
        <fullName evidence="2">Anti-sigma factor antagonist</fullName>
    </recommendedName>
</protein>
<organism evidence="4 5">
    <name type="scientific">Plantactinospora siamensis</name>
    <dbReference type="NCBI Taxonomy" id="555372"/>
    <lineage>
        <taxon>Bacteria</taxon>
        <taxon>Bacillati</taxon>
        <taxon>Actinomycetota</taxon>
        <taxon>Actinomycetes</taxon>
        <taxon>Micromonosporales</taxon>
        <taxon>Micromonosporaceae</taxon>
        <taxon>Plantactinospora</taxon>
    </lineage>
</organism>
<dbReference type="Pfam" id="PF13466">
    <property type="entry name" value="STAS_2"/>
    <property type="match status" value="1"/>
</dbReference>
<evidence type="ECO:0000313" key="4">
    <source>
        <dbReference type="EMBL" id="MFC0567107.1"/>
    </source>
</evidence>
<name>A0ABV6P253_9ACTN</name>
<dbReference type="PANTHER" id="PTHR33495:SF2">
    <property type="entry name" value="ANTI-SIGMA FACTOR ANTAGONIST TM_1081-RELATED"/>
    <property type="match status" value="1"/>
</dbReference>
<dbReference type="EMBL" id="JBHLUE010000019">
    <property type="protein sequence ID" value="MFC0567107.1"/>
    <property type="molecule type" value="Genomic_DNA"/>
</dbReference>
<dbReference type="Proteomes" id="UP001589894">
    <property type="component" value="Unassembled WGS sequence"/>
</dbReference>
<reference evidence="4 5" key="1">
    <citation type="submission" date="2024-09" db="EMBL/GenBank/DDBJ databases">
        <authorList>
            <person name="Sun Q."/>
            <person name="Mori K."/>
        </authorList>
    </citation>
    <scope>NUCLEOTIDE SEQUENCE [LARGE SCALE GENOMIC DNA]</scope>
    <source>
        <strain evidence="4 5">TBRC 2205</strain>
    </source>
</reference>
<evidence type="ECO:0000313" key="5">
    <source>
        <dbReference type="Proteomes" id="UP001589894"/>
    </source>
</evidence>
<dbReference type="PROSITE" id="PS50801">
    <property type="entry name" value="STAS"/>
    <property type="match status" value="1"/>
</dbReference>
<dbReference type="Gene3D" id="3.30.750.24">
    <property type="entry name" value="STAS domain"/>
    <property type="match status" value="1"/>
</dbReference>
<dbReference type="InterPro" id="IPR058548">
    <property type="entry name" value="MlaB-like_STAS"/>
</dbReference>
<dbReference type="CDD" id="cd07043">
    <property type="entry name" value="STAS_anti-anti-sigma_factors"/>
    <property type="match status" value="1"/>
</dbReference>
<gene>
    <name evidence="4" type="ORF">ACFFHU_23575</name>
</gene>
<dbReference type="InterPro" id="IPR003658">
    <property type="entry name" value="Anti-sigma_ant"/>
</dbReference>
<dbReference type="RefSeq" id="WP_377342327.1">
    <property type="nucleotide sequence ID" value="NZ_JBHLUE010000019.1"/>
</dbReference>
<dbReference type="InterPro" id="IPR036513">
    <property type="entry name" value="STAS_dom_sf"/>
</dbReference>
<accession>A0ABV6P253</accession>
<keyword evidence="5" id="KW-1185">Reference proteome</keyword>
<comment type="similarity">
    <text evidence="1 2">Belongs to the anti-sigma-factor antagonist family.</text>
</comment>
<dbReference type="SUPFAM" id="SSF52091">
    <property type="entry name" value="SpoIIaa-like"/>
    <property type="match status" value="1"/>
</dbReference>
<dbReference type="InterPro" id="IPR002645">
    <property type="entry name" value="STAS_dom"/>
</dbReference>
<evidence type="ECO:0000259" key="3">
    <source>
        <dbReference type="PROSITE" id="PS50801"/>
    </source>
</evidence>
<dbReference type="PANTHER" id="PTHR33495">
    <property type="entry name" value="ANTI-SIGMA FACTOR ANTAGONIST TM_1081-RELATED-RELATED"/>
    <property type="match status" value="1"/>
</dbReference>
<feature type="domain" description="STAS" evidence="3">
    <location>
        <begin position="16"/>
        <end position="113"/>
    </location>
</feature>
<sequence length="113" mass="12145">MTFSVTHARSGEISRIQVTGELDMATAPELNALIDERIEAGETRLLVDLRGLEFCDSTGLAAFVRGENMAAARGGWLRLTGANGRVSRVLTVSGLEQVLRYEPAADPAGLTER</sequence>
<proteinExistence type="inferred from homology"/>
<comment type="caution">
    <text evidence="4">The sequence shown here is derived from an EMBL/GenBank/DDBJ whole genome shotgun (WGS) entry which is preliminary data.</text>
</comment>